<evidence type="ECO:0000313" key="1">
    <source>
        <dbReference type="EMBL" id="MTH55372.1"/>
    </source>
</evidence>
<keyword evidence="2" id="KW-1185">Reference proteome</keyword>
<proteinExistence type="predicted"/>
<dbReference type="EMBL" id="WMIB01000028">
    <property type="protein sequence ID" value="MTH55372.1"/>
    <property type="molecule type" value="Genomic_DNA"/>
</dbReference>
<dbReference type="RefSeq" id="WP_155113872.1">
    <property type="nucleotide sequence ID" value="NZ_WMIB01000028.1"/>
</dbReference>
<comment type="caution">
    <text evidence="1">The sequence shown here is derived from an EMBL/GenBank/DDBJ whole genome shotgun (WGS) entry which is preliminary data.</text>
</comment>
<dbReference type="OrthoDB" id="512570at2"/>
<sequence length="51" mass="5766">MEKKIYVIRHCESGGQDADAALTEEGKNQALMLTFRKTDTEKGRLNRPSNL</sequence>
<dbReference type="SUPFAM" id="SSF53254">
    <property type="entry name" value="Phosphoglycerate mutase-like"/>
    <property type="match status" value="1"/>
</dbReference>
<accession>A0A7X2S8K7</accession>
<dbReference type="InterPro" id="IPR029033">
    <property type="entry name" value="His_PPase_superfam"/>
</dbReference>
<evidence type="ECO:0008006" key="3">
    <source>
        <dbReference type="Google" id="ProtNLM"/>
    </source>
</evidence>
<gene>
    <name evidence="1" type="ORF">GKZ89_18430</name>
</gene>
<reference evidence="1 2" key="1">
    <citation type="journal article" date="2017" name="Int. J. Syst. Evol. Microbiol.">
        <title>Bacillus mangrovi sp. nov., isolated from a sediment sample from a mangrove forest.</title>
        <authorList>
            <person name="Gupta V."/>
            <person name="Singh P.K."/>
            <person name="Korpole S."/>
            <person name="Tanuku N.R.S."/>
            <person name="Pinnaka A.K."/>
        </authorList>
    </citation>
    <scope>NUCLEOTIDE SEQUENCE [LARGE SCALE GENOMIC DNA]</scope>
    <source>
        <strain evidence="1 2">KCTC 33872</strain>
    </source>
</reference>
<name>A0A7X2S8K7_9BACI</name>
<dbReference type="AlphaFoldDB" id="A0A7X2S8K7"/>
<evidence type="ECO:0000313" key="2">
    <source>
        <dbReference type="Proteomes" id="UP000434639"/>
    </source>
</evidence>
<protein>
    <recommendedName>
        <fullName evidence="3">Phosphoglycerate mutase</fullName>
    </recommendedName>
</protein>
<organism evidence="1 2">
    <name type="scientific">Metabacillus mangrovi</name>
    <dbReference type="NCBI Taxonomy" id="1491830"/>
    <lineage>
        <taxon>Bacteria</taxon>
        <taxon>Bacillati</taxon>
        <taxon>Bacillota</taxon>
        <taxon>Bacilli</taxon>
        <taxon>Bacillales</taxon>
        <taxon>Bacillaceae</taxon>
        <taxon>Metabacillus</taxon>
    </lineage>
</organism>
<dbReference type="Proteomes" id="UP000434639">
    <property type="component" value="Unassembled WGS sequence"/>
</dbReference>